<proteinExistence type="predicted"/>
<evidence type="ECO:0000259" key="1">
    <source>
        <dbReference type="Pfam" id="PF02186"/>
    </source>
</evidence>
<feature type="domain" description="TFIIE beta" evidence="1">
    <location>
        <begin position="18"/>
        <end position="84"/>
    </location>
</feature>
<sequence length="272" mass="31671">MDKVPSVLYRGEACPLSFVLHKIISLLQEEKKPMHLLQIENYLRTNGFNGIDVCNNSSILEGLRNVNRVYFDTERKQLSYVNPYESIASAEALLAKINHSCQVSGIRVTNEMIFANDSMPKWINELLEKRKLRCIRPNSSNLKGKFKCRFIGTSKQCDIYSKNKCHECFHNLQDLLLFPLGKKEFEEARFQLDQDIKNVWDSAVLPPLDELIRNHNLETPTINIANKREKKKGGDNIPGLRNKMRRIYNTHLFTVQELRNDYKKSQLEKRSN</sequence>
<reference evidence="2 3" key="1">
    <citation type="journal article" date="2012" name="Nucleic Acids Res.">
        <title>Sequencing of the smallest Apicomplexan genome from the human pathogen Babesia microti.</title>
        <authorList>
            <person name="Cornillot E."/>
            <person name="Hadj-Kaddour K."/>
            <person name="Dassouli A."/>
            <person name="Noel B."/>
            <person name="Ranwez V."/>
            <person name="Vacherie B."/>
            <person name="Augagneur Y."/>
            <person name="Bres V."/>
            <person name="Duclos A."/>
            <person name="Randazzo S."/>
            <person name="Carcy B."/>
            <person name="Debierre-Grockiego F."/>
            <person name="Delbecq S."/>
            <person name="Moubri-Menage K."/>
            <person name="Shams-Eldin H."/>
            <person name="Usmani-Brown S."/>
            <person name="Bringaud F."/>
            <person name="Wincker P."/>
            <person name="Vivares C.P."/>
            <person name="Schwarz R.T."/>
            <person name="Schetters T.P."/>
            <person name="Krause P.J."/>
            <person name="Gorenflot A."/>
            <person name="Berry V."/>
            <person name="Barbe V."/>
            <person name="Ben Mamoun C."/>
        </authorList>
    </citation>
    <scope>NUCLEOTIDE SEQUENCE [LARGE SCALE GENOMIC DNA]</scope>
    <source>
        <strain evidence="2 3">RI</strain>
    </source>
</reference>
<organism evidence="2 3">
    <name type="scientific">Babesia microti (strain RI)</name>
    <dbReference type="NCBI Taxonomy" id="1133968"/>
    <lineage>
        <taxon>Eukaryota</taxon>
        <taxon>Sar</taxon>
        <taxon>Alveolata</taxon>
        <taxon>Apicomplexa</taxon>
        <taxon>Aconoidasida</taxon>
        <taxon>Piroplasmida</taxon>
        <taxon>Babesiidae</taxon>
        <taxon>Babesia</taxon>
    </lineage>
</organism>
<evidence type="ECO:0000313" key="2">
    <source>
        <dbReference type="EMBL" id="SIO73278.1"/>
    </source>
</evidence>
<name>A0A1N6LWN0_BABMR</name>
<keyword evidence="3" id="KW-1185">Reference proteome</keyword>
<reference evidence="2 3" key="3">
    <citation type="journal article" date="2016" name="Sci. Rep.">
        <title>Genome-wide diversity and gene expression profiling of Babesia microti isolates identify polymorphic genes that mediate host-pathogen interactions.</title>
        <authorList>
            <person name="Silva J.C."/>
            <person name="Cornillot E."/>
            <person name="McCracken C."/>
            <person name="Usmani-Brown S."/>
            <person name="Dwivedi A."/>
            <person name="Ifeonu O.O."/>
            <person name="Crabtree J."/>
            <person name="Gotia H.T."/>
            <person name="Virji A.Z."/>
            <person name="Reynes C."/>
            <person name="Colinge J."/>
            <person name="Kumar V."/>
            <person name="Lawres L."/>
            <person name="Pazzi J.E."/>
            <person name="Pablo J.V."/>
            <person name="Hung C."/>
            <person name="Brancato J."/>
            <person name="Kumari P."/>
            <person name="Orvis J."/>
            <person name="Tretina K."/>
            <person name="Chibucos M."/>
            <person name="Ott S."/>
            <person name="Sadzewicz L."/>
            <person name="Sengamalay N."/>
            <person name="Shetty A.C."/>
            <person name="Su Q."/>
            <person name="Tallon L."/>
            <person name="Fraser C.M."/>
            <person name="Frutos R."/>
            <person name="Molina D.M."/>
            <person name="Krause P.J."/>
            <person name="Ben Mamoun C."/>
        </authorList>
    </citation>
    <scope>NUCLEOTIDE SEQUENCE [LARGE SCALE GENOMIC DNA]</scope>
    <source>
        <strain evidence="2 3">RI</strain>
    </source>
</reference>
<dbReference type="GO" id="GO:0005673">
    <property type="term" value="C:transcription factor TFIIE complex"/>
    <property type="evidence" value="ECO:0007669"/>
    <property type="project" value="InterPro"/>
</dbReference>
<dbReference type="InterPro" id="IPR003166">
    <property type="entry name" value="TFIIE_bsu_DNA-bd"/>
</dbReference>
<dbReference type="AlphaFoldDB" id="A0A1N6LWN0"/>
<dbReference type="GO" id="GO:0006367">
    <property type="term" value="P:transcription initiation at RNA polymerase II promoter"/>
    <property type="evidence" value="ECO:0007669"/>
    <property type="project" value="InterPro"/>
</dbReference>
<dbReference type="EMBL" id="FO082871">
    <property type="protein sequence ID" value="SIO73278.1"/>
    <property type="molecule type" value="Genomic_DNA"/>
</dbReference>
<accession>A0A1N6LWN0</accession>
<dbReference type="Proteomes" id="UP000002899">
    <property type="component" value="Chromosome I"/>
</dbReference>
<dbReference type="RefSeq" id="XP_021337382.1">
    <property type="nucleotide sequence ID" value="XM_021482351.1"/>
</dbReference>
<dbReference type="PANTHER" id="PTHR12716">
    <property type="entry name" value="TRANSCRIPTION INITIATION FACTOR IIE, BETA SUBUNIT"/>
    <property type="match status" value="1"/>
</dbReference>
<dbReference type="OrthoDB" id="363990at2759"/>
<dbReference type="GO" id="GO:0001097">
    <property type="term" value="F:TFIIH-class transcription factor complex binding"/>
    <property type="evidence" value="ECO:0007669"/>
    <property type="project" value="TreeGrafter"/>
</dbReference>
<reference evidence="2 3" key="2">
    <citation type="journal article" date="2013" name="PLoS ONE">
        <title>Whole genome mapping and re-organization of the nuclear and mitochondrial genomes of Babesia microti isolates.</title>
        <authorList>
            <person name="Cornillot E."/>
            <person name="Dassouli A."/>
            <person name="Garg A."/>
            <person name="Pachikara N."/>
            <person name="Randazzo S."/>
            <person name="Depoix D."/>
            <person name="Carcy B."/>
            <person name="Delbecq S."/>
            <person name="Frutos R."/>
            <person name="Silva J.C."/>
            <person name="Sutton R."/>
            <person name="Krause P.J."/>
            <person name="Mamoun C.B."/>
        </authorList>
    </citation>
    <scope>NUCLEOTIDE SEQUENCE [LARGE SCALE GENOMIC DNA]</scope>
    <source>
        <strain evidence="2 3">RI</strain>
    </source>
</reference>
<evidence type="ECO:0000313" key="3">
    <source>
        <dbReference type="Proteomes" id="UP000002899"/>
    </source>
</evidence>
<dbReference type="InterPro" id="IPR016656">
    <property type="entry name" value="TFIIE-bsu"/>
</dbReference>
<dbReference type="PANTHER" id="PTHR12716:SF8">
    <property type="entry name" value="TRANSCRIPTION INITIATION FACTOR IIE SUBUNIT BETA"/>
    <property type="match status" value="1"/>
</dbReference>
<protein>
    <recommendedName>
        <fullName evidence="1">TFIIE beta domain-containing protein</fullName>
    </recommendedName>
</protein>
<dbReference type="GeneID" id="24423351"/>
<dbReference type="VEuPathDB" id="PiroplasmaDB:BMR1_01G01370"/>
<dbReference type="Pfam" id="PF02186">
    <property type="entry name" value="TFIIE_beta"/>
    <property type="match status" value="1"/>
</dbReference>
<dbReference type="KEGG" id="bmic:BMR1_01G01370"/>
<gene>
    <name evidence="2" type="ORF">BMR1_01G01370</name>
</gene>